<reference evidence="7" key="1">
    <citation type="submission" date="2024-07" db="EMBL/GenBank/DDBJ databases">
        <authorList>
            <person name="Kim Y.J."/>
            <person name="Jeong J.Y."/>
        </authorList>
    </citation>
    <scope>NUCLEOTIDE SEQUENCE</scope>
    <source>
        <strain evidence="7">GIHE-MW2</strain>
    </source>
</reference>
<dbReference type="InterPro" id="IPR029063">
    <property type="entry name" value="SAM-dependent_MTases_sf"/>
</dbReference>
<keyword evidence="1" id="KW-0820">tRNA-binding</keyword>
<dbReference type="InterPro" id="IPR002905">
    <property type="entry name" value="Trm1"/>
</dbReference>
<keyword evidence="5" id="KW-0819">tRNA processing</keyword>
<dbReference type="PANTHER" id="PTHR10631:SF9">
    <property type="entry name" value="TRNA (GUANINE(26)-N(2))-DIMETHYLTRANSFERASE"/>
    <property type="match status" value="1"/>
</dbReference>
<gene>
    <name evidence="7" type="ORF">ABWT76_001825</name>
</gene>
<evidence type="ECO:0000256" key="1">
    <source>
        <dbReference type="ARBA" id="ARBA00022555"/>
    </source>
</evidence>
<evidence type="ECO:0000256" key="6">
    <source>
        <dbReference type="ARBA" id="ARBA00022884"/>
    </source>
</evidence>
<dbReference type="Pfam" id="PF02005">
    <property type="entry name" value="TRM"/>
    <property type="match status" value="1"/>
</dbReference>
<keyword evidence="4" id="KW-0949">S-adenosyl-L-methionine</keyword>
<name>A0AAU8JJK9_9CYAN</name>
<evidence type="ECO:0000313" key="7">
    <source>
        <dbReference type="EMBL" id="XCM38946.1"/>
    </source>
</evidence>
<dbReference type="GO" id="GO:0016423">
    <property type="term" value="F:tRNA (guanine) methyltransferase activity"/>
    <property type="evidence" value="ECO:0007669"/>
    <property type="project" value="InterPro"/>
</dbReference>
<sequence length="384" mass="42892">MSQDYTWQTEGKARFQVGHTFYRSASQVVRDLGVLAAKIYRQDTGSLRVLDAMAGCGVRSLRYWLESGADSIWANEGNPDNSDILRENLYEAIAQGACQLTHLDANRVFFDCYNQSNYYDVVDVDCFGSAVPYLSTSLWATKINGLLYITSTDGRTATGHLPEKSVRVYGACARSHPAAQEQALRLLIGSTLQQAATKGLGIQPIFALFAGQTYRVMLRLLPSESLTPENYGFLGYCHHCGDYQTVTWRQLGRVTCPHDGEPLTLSGPIWLGSLHDRPFLLKMQALAQEKAQATAQATAQENHWLKRIELLKILMEEAELPPYFYTLGEIGRRGKMDIPKRDRLIQGLQQQGYQATATHINPEGIKTDANLTTCIEIARDCQKD</sequence>
<keyword evidence="6" id="KW-0694">RNA-binding</keyword>
<dbReference type="GO" id="GO:0002940">
    <property type="term" value="P:tRNA N2-guanine methylation"/>
    <property type="evidence" value="ECO:0007669"/>
    <property type="project" value="TreeGrafter"/>
</dbReference>
<dbReference type="InterPro" id="IPR042296">
    <property type="entry name" value="tRNA_met_Trm1_C"/>
</dbReference>
<evidence type="ECO:0000256" key="5">
    <source>
        <dbReference type="ARBA" id="ARBA00022694"/>
    </source>
</evidence>
<keyword evidence="2" id="KW-0489">Methyltransferase</keyword>
<dbReference type="SUPFAM" id="SSF53335">
    <property type="entry name" value="S-adenosyl-L-methionine-dependent methyltransferases"/>
    <property type="match status" value="1"/>
</dbReference>
<keyword evidence="3" id="KW-0808">Transferase</keyword>
<evidence type="ECO:0000256" key="3">
    <source>
        <dbReference type="ARBA" id="ARBA00022679"/>
    </source>
</evidence>
<protein>
    <submittedName>
        <fullName evidence="7">tRNA (Guanine-N1)-methyltransferase</fullName>
    </submittedName>
</protein>
<dbReference type="Gene3D" id="3.30.56.70">
    <property type="entry name" value="N2,N2-dimethylguanosine tRNA methyltransferase, C-terminal domain"/>
    <property type="match status" value="1"/>
</dbReference>
<dbReference type="PANTHER" id="PTHR10631">
    <property type="entry name" value="N 2 ,N 2 -DIMETHYLGUANOSINE TRNA METHYLTRANSFERASE"/>
    <property type="match status" value="1"/>
</dbReference>
<dbReference type="RefSeq" id="WP_354635987.1">
    <property type="nucleotide sequence ID" value="NZ_CP159837.1"/>
</dbReference>
<proteinExistence type="predicted"/>
<organism evidence="7">
    <name type="scientific">Planktothricoides raciborskii GIHE-MW2</name>
    <dbReference type="NCBI Taxonomy" id="2792601"/>
    <lineage>
        <taxon>Bacteria</taxon>
        <taxon>Bacillati</taxon>
        <taxon>Cyanobacteriota</taxon>
        <taxon>Cyanophyceae</taxon>
        <taxon>Oscillatoriophycideae</taxon>
        <taxon>Oscillatoriales</taxon>
        <taxon>Oscillatoriaceae</taxon>
        <taxon>Planktothricoides</taxon>
    </lineage>
</organism>
<dbReference type="FunFam" id="3.30.56.70:FF:000001">
    <property type="entry name" value="tRNA (guanine(26)-N(2))-dimethyltransferase"/>
    <property type="match status" value="1"/>
</dbReference>
<evidence type="ECO:0000256" key="4">
    <source>
        <dbReference type="ARBA" id="ARBA00022691"/>
    </source>
</evidence>
<accession>A0AAU8JJK9</accession>
<dbReference type="EMBL" id="CP159837">
    <property type="protein sequence ID" value="XCM38946.1"/>
    <property type="molecule type" value="Genomic_DNA"/>
</dbReference>
<dbReference type="Gene3D" id="3.40.50.150">
    <property type="entry name" value="Vaccinia Virus protein VP39"/>
    <property type="match status" value="1"/>
</dbReference>
<dbReference type="GO" id="GO:0000049">
    <property type="term" value="F:tRNA binding"/>
    <property type="evidence" value="ECO:0007669"/>
    <property type="project" value="UniProtKB-KW"/>
</dbReference>
<dbReference type="AlphaFoldDB" id="A0AAU8JJK9"/>
<dbReference type="PROSITE" id="PS51626">
    <property type="entry name" value="SAM_MT_TRM1"/>
    <property type="match status" value="1"/>
</dbReference>
<evidence type="ECO:0000256" key="2">
    <source>
        <dbReference type="ARBA" id="ARBA00022603"/>
    </source>
</evidence>